<evidence type="ECO:0000313" key="5">
    <source>
        <dbReference type="Proteomes" id="UP000694255"/>
    </source>
</evidence>
<gene>
    <name evidence="4" type="ORF">J8A68_002751</name>
</gene>
<dbReference type="AlphaFoldDB" id="A0A8J5QR39"/>
<dbReference type="PROSITE" id="PS50222">
    <property type="entry name" value="EF_HAND_2"/>
    <property type="match status" value="1"/>
</dbReference>
<dbReference type="GeneID" id="73469552"/>
<protein>
    <recommendedName>
        <fullName evidence="3">EF-hand domain-containing protein</fullName>
    </recommendedName>
</protein>
<dbReference type="PANTHER" id="PTHR19237">
    <property type="entry name" value="NUCLEOBINDIN"/>
    <property type="match status" value="1"/>
</dbReference>
<dbReference type="EMBL" id="JAGSYN010000120">
    <property type="protein sequence ID" value="KAG7663742.1"/>
    <property type="molecule type" value="Genomic_DNA"/>
</dbReference>
<dbReference type="PANTHER" id="PTHR19237:SF20">
    <property type="entry name" value="NUCLEOBINDIN 1"/>
    <property type="match status" value="1"/>
</dbReference>
<keyword evidence="1 2" id="KW-0732">Signal</keyword>
<dbReference type="InterPro" id="IPR002048">
    <property type="entry name" value="EF_hand_dom"/>
</dbReference>
<feature type="signal peptide" evidence="2">
    <location>
        <begin position="1"/>
        <end position="17"/>
    </location>
</feature>
<organism evidence="4 5">
    <name type="scientific">[Candida] subhashii</name>
    <dbReference type="NCBI Taxonomy" id="561895"/>
    <lineage>
        <taxon>Eukaryota</taxon>
        <taxon>Fungi</taxon>
        <taxon>Dikarya</taxon>
        <taxon>Ascomycota</taxon>
        <taxon>Saccharomycotina</taxon>
        <taxon>Pichiomycetes</taxon>
        <taxon>Debaryomycetaceae</taxon>
        <taxon>Spathaspora</taxon>
    </lineage>
</organism>
<dbReference type="GO" id="GO:0005793">
    <property type="term" value="C:endoplasmic reticulum-Golgi intermediate compartment"/>
    <property type="evidence" value="ECO:0007669"/>
    <property type="project" value="TreeGrafter"/>
</dbReference>
<name>A0A8J5QR39_9ASCO</name>
<dbReference type="GO" id="GO:0005509">
    <property type="term" value="F:calcium ion binding"/>
    <property type="evidence" value="ECO:0007669"/>
    <property type="project" value="InterPro"/>
</dbReference>
<proteinExistence type="predicted"/>
<reference evidence="4 5" key="1">
    <citation type="journal article" date="2021" name="DNA Res.">
        <title>Genome analysis of Candida subhashii reveals its hybrid nature and dual mitochondrial genome conformations.</title>
        <authorList>
            <person name="Mixao V."/>
            <person name="Hegedusova E."/>
            <person name="Saus E."/>
            <person name="Pryszcz L.P."/>
            <person name="Cillingova A."/>
            <person name="Nosek J."/>
            <person name="Gabaldon T."/>
        </authorList>
    </citation>
    <scope>NUCLEOTIDE SEQUENCE [LARGE SCALE GENOMIC DNA]</scope>
    <source>
        <strain evidence="4 5">CBS 10753</strain>
    </source>
</reference>
<dbReference type="Proteomes" id="UP000694255">
    <property type="component" value="Unassembled WGS sequence"/>
</dbReference>
<dbReference type="InterPro" id="IPR040250">
    <property type="entry name" value="Nucleobindin"/>
</dbReference>
<feature type="domain" description="EF-hand" evidence="3">
    <location>
        <begin position="103"/>
        <end position="138"/>
    </location>
</feature>
<evidence type="ECO:0000313" key="4">
    <source>
        <dbReference type="EMBL" id="KAG7663742.1"/>
    </source>
</evidence>
<accession>A0A8J5QR39</accession>
<evidence type="ECO:0000256" key="1">
    <source>
        <dbReference type="ARBA" id="ARBA00022729"/>
    </source>
</evidence>
<dbReference type="FunFam" id="1.10.238.10:FF:000309">
    <property type="entry name" value="Chromosome 21, whole genome shotgun sequence"/>
    <property type="match status" value="1"/>
</dbReference>
<dbReference type="PROSITE" id="PS00018">
    <property type="entry name" value="EF_HAND_1"/>
    <property type="match status" value="1"/>
</dbReference>
<dbReference type="RefSeq" id="XP_049263974.1">
    <property type="nucleotide sequence ID" value="XM_049406534.1"/>
</dbReference>
<comment type="caution">
    <text evidence="4">The sequence shown here is derived from an EMBL/GenBank/DDBJ whole genome shotgun (WGS) entry which is preliminary data.</text>
</comment>
<feature type="chain" id="PRO_5035291724" description="EF-hand domain-containing protein" evidence="2">
    <location>
        <begin position="18"/>
        <end position="223"/>
    </location>
</feature>
<sequence length="223" mass="25998">MKLKHLIIFILPSIVLSHGGHGSAQATKPEGISWQDWHMLEEHNLEEYDAQTFFKLHDLKARGYWDSNDILSIYGLAKDTMIGDGSGMGSHGDHDHEQITKSVKDKVLKTILELVDSNKDGKISSNEWIQFHNTGGELPDFGYGAGHHLDFEDEYEQHHWMKYHQDDDPEVLIKHKEDIEHEMLHHQHEIEESHNEQPEIRQVTNNFLSKIRLHNLKQKYRSK</sequence>
<dbReference type="InterPro" id="IPR018247">
    <property type="entry name" value="EF_Hand_1_Ca_BS"/>
</dbReference>
<evidence type="ECO:0000259" key="3">
    <source>
        <dbReference type="PROSITE" id="PS50222"/>
    </source>
</evidence>
<evidence type="ECO:0000256" key="2">
    <source>
        <dbReference type="SAM" id="SignalP"/>
    </source>
</evidence>
<dbReference type="OrthoDB" id="289247at2759"/>
<keyword evidence="5" id="KW-1185">Reference proteome</keyword>